<accession>A0A6G9ZG66</accession>
<dbReference type="Proteomes" id="UP000500953">
    <property type="component" value="Chromosome"/>
</dbReference>
<evidence type="ECO:0008006" key="3">
    <source>
        <dbReference type="Google" id="ProtNLM"/>
    </source>
</evidence>
<evidence type="ECO:0000313" key="2">
    <source>
        <dbReference type="Proteomes" id="UP000500953"/>
    </source>
</evidence>
<sequence>MSDRWWASVDRATRWWWRLSGREVDLDGGDGWLRAPIIAEPGVAVGDRWLAAEAAVGGGCVRTDPAAGLLPDMDALSGAQFDAARVHPGVRDFYEHTARWRMEAWVQWSPILAPGGWLISRMFGRRVGQFALPVRPLDTARGIDSRVETLTDRHGVHQGAAWLRTSRLTGEYIYSGFYRAARLPGSSQPSVHVSFPLPMGNVQVFLRPVNGPHGSLQLLSPTGSFGSEGCYVTVTDGGRTWAARIPIYEQFHVYRDGSDHLLRTDHVLRLRNLTALRLHYLLITG</sequence>
<dbReference type="AlphaFoldDB" id="A0A6G9ZG66"/>
<protein>
    <recommendedName>
        <fullName evidence="3">DUF4166 domain-containing protein</fullName>
    </recommendedName>
</protein>
<gene>
    <name evidence="1" type="ORF">F6W96_21145</name>
</gene>
<proteinExistence type="predicted"/>
<name>A0A6G9ZG66_9NOCA</name>
<reference evidence="1 2" key="1">
    <citation type="journal article" date="2019" name="ACS Chem. Biol.">
        <title>Identification and Mobilization of a Cryptic Antibiotic Biosynthesis Gene Locus from a Human-Pathogenic Nocardia Isolate.</title>
        <authorList>
            <person name="Herisse M."/>
            <person name="Ishida K."/>
            <person name="Porter J.L."/>
            <person name="Howden B."/>
            <person name="Hertweck C."/>
            <person name="Stinear T.P."/>
            <person name="Pidot S.J."/>
        </authorList>
    </citation>
    <scope>NUCLEOTIDE SEQUENCE [LARGE SCALE GENOMIC DNA]</scope>
    <source>
        <strain evidence="1 2">AUSMDU00012715</strain>
    </source>
</reference>
<dbReference type="EMBL" id="CP046173">
    <property type="protein sequence ID" value="QIS24347.1"/>
    <property type="molecule type" value="Genomic_DNA"/>
</dbReference>
<organism evidence="1 2">
    <name type="scientific">Nocardia terpenica</name>
    <dbReference type="NCBI Taxonomy" id="455432"/>
    <lineage>
        <taxon>Bacteria</taxon>
        <taxon>Bacillati</taxon>
        <taxon>Actinomycetota</taxon>
        <taxon>Actinomycetes</taxon>
        <taxon>Mycobacteriales</taxon>
        <taxon>Nocardiaceae</taxon>
        <taxon>Nocardia</taxon>
    </lineage>
</organism>
<evidence type="ECO:0000313" key="1">
    <source>
        <dbReference type="EMBL" id="QIS24347.1"/>
    </source>
</evidence>